<evidence type="ECO:0000313" key="4">
    <source>
        <dbReference type="Proteomes" id="UP000283538"/>
    </source>
</evidence>
<dbReference type="OrthoDB" id="6664198at2"/>
<gene>
    <name evidence="1" type="ORF">DW701_16340</name>
    <name evidence="2" type="ORF">NCTC11155_00143</name>
</gene>
<dbReference type="SUPFAM" id="SSF52540">
    <property type="entry name" value="P-loop containing nucleoside triphosphate hydrolases"/>
    <property type="match status" value="1"/>
</dbReference>
<dbReference type="EMBL" id="UFSX01000001">
    <property type="protein sequence ID" value="SUV28196.1"/>
    <property type="molecule type" value="Genomic_DNA"/>
</dbReference>
<dbReference type="Proteomes" id="UP000254424">
    <property type="component" value="Unassembled WGS sequence"/>
</dbReference>
<proteinExistence type="predicted"/>
<dbReference type="RefSeq" id="WP_004289251.1">
    <property type="nucleotide sequence ID" value="NZ_CABKNQ010000019.1"/>
</dbReference>
<name>A0A380YJA4_9BACE</name>
<dbReference type="Proteomes" id="UP000283538">
    <property type="component" value="Unassembled WGS sequence"/>
</dbReference>
<evidence type="ECO:0000313" key="1">
    <source>
        <dbReference type="EMBL" id="RHF03364.1"/>
    </source>
</evidence>
<dbReference type="GeneID" id="93070086"/>
<evidence type="ECO:0000313" key="2">
    <source>
        <dbReference type="EMBL" id="SUV28196.1"/>
    </source>
</evidence>
<protein>
    <submittedName>
        <fullName evidence="2">Uncharacterized protein</fullName>
    </submittedName>
</protein>
<dbReference type="EMBL" id="QSLA01000028">
    <property type="protein sequence ID" value="RHF03364.1"/>
    <property type="molecule type" value="Genomic_DNA"/>
</dbReference>
<organism evidence="2 3">
    <name type="scientific">Bacteroides eggerthii</name>
    <dbReference type="NCBI Taxonomy" id="28111"/>
    <lineage>
        <taxon>Bacteria</taxon>
        <taxon>Pseudomonadati</taxon>
        <taxon>Bacteroidota</taxon>
        <taxon>Bacteroidia</taxon>
        <taxon>Bacteroidales</taxon>
        <taxon>Bacteroidaceae</taxon>
        <taxon>Bacteroides</taxon>
    </lineage>
</organism>
<reference evidence="1 4" key="2">
    <citation type="submission" date="2018-08" db="EMBL/GenBank/DDBJ databases">
        <title>A genome reference for cultivated species of the human gut microbiota.</title>
        <authorList>
            <person name="Zou Y."/>
            <person name="Xue W."/>
            <person name="Luo G."/>
        </authorList>
    </citation>
    <scope>NUCLEOTIDE SEQUENCE [LARGE SCALE GENOMIC DNA]</scope>
    <source>
        <strain evidence="1 4">AM26-26AC</strain>
    </source>
</reference>
<evidence type="ECO:0000313" key="3">
    <source>
        <dbReference type="Proteomes" id="UP000254424"/>
    </source>
</evidence>
<accession>A0A380YJA4</accession>
<dbReference type="AlphaFoldDB" id="A0A380YJA4"/>
<reference evidence="2 3" key="1">
    <citation type="submission" date="2018-06" db="EMBL/GenBank/DDBJ databases">
        <authorList>
            <consortium name="Pathogen Informatics"/>
            <person name="Doyle S."/>
        </authorList>
    </citation>
    <scope>NUCLEOTIDE SEQUENCE [LARGE SCALE GENOMIC DNA]</scope>
    <source>
        <strain evidence="2 3">NCTC11155</strain>
    </source>
</reference>
<dbReference type="InterPro" id="IPR027417">
    <property type="entry name" value="P-loop_NTPase"/>
</dbReference>
<sequence>MKKERLSIPNVHYLSQWPGLDVALRQFGKKIIVNKIVCGCGMTNYYLTDCTIPVILASPRRELITSKTKDALTGHAYYFDRSDPAIDLNISRNRLQNYIRNGVRDVPKIMCTYDSLGEVVDCLTRWNLIDLFTIVGDEMTCIFTDAPMKGAKSMEIVNLFGRLPNRCIFITATPLNEVYLDEVPVFKDMTYVSFDWAPERLLYVHPIIQQMGSTRQTVRDIINDYRQDGYFQKKMNAPYPSTEAVFYLNSMTDILKIIADNKLTPDDTRVICADNYENAKNLRRIGFEIGHFPGRDEYKTENRTFTFATRCSFEGADLHSDCACVYIFSDSNRDNLSLDISIDLVQIIGRCRTFSNPYRDEIRYYYKCKDAEDIDLNEATDTINHKTDVSYKLFQYYQNVSDPDVLDIVEDAQTGKRPYGKNYLTVFEDVGGERKVGINHLVRLAELRAIDIKKQYRSKNTLLALLKDNRIVARDLYEGLDPMFARFLNEIDKAPTYNDRIRIYTSGCLSSQQLRQWAEACPDIPSRYKEYYNVLGPEVIRNLNYDRKKLDSELDFLNAKERIAAELKKSILIGKEYTNRLPKAILQSAYQKNGLAKTGFAKQITMFFPKSYPTKVVIDGKENNGYRIYE</sequence>